<reference evidence="1" key="1">
    <citation type="submission" date="2018-05" db="EMBL/GenBank/DDBJ databases">
        <authorList>
            <person name="Lanie J.A."/>
            <person name="Ng W.-L."/>
            <person name="Kazmierczak K.M."/>
            <person name="Andrzejewski T.M."/>
            <person name="Davidsen T.M."/>
            <person name="Wayne K.J."/>
            <person name="Tettelin H."/>
            <person name="Glass J.I."/>
            <person name="Rusch D."/>
            <person name="Podicherti R."/>
            <person name="Tsui H.-C.T."/>
            <person name="Winkler M.E."/>
        </authorList>
    </citation>
    <scope>NUCLEOTIDE SEQUENCE</scope>
    <source>
        <strain evidence="1">KNB</strain>
    </source>
</reference>
<name>A0A2X0QWC2_9PROT</name>
<sequence length="42" mass="4526">MCFLFASEADFIVRLLLGRLKEMPGALVLGHGMSGGWAGSRM</sequence>
<accession>A0A2X0QWC2</accession>
<evidence type="ECO:0000313" key="1">
    <source>
        <dbReference type="EMBL" id="SPS06439.1"/>
    </source>
</evidence>
<dbReference type="AlphaFoldDB" id="A0A2X0QWC2"/>
<protein>
    <submittedName>
        <fullName evidence="1">Uncharacterized protein</fullName>
    </submittedName>
</protein>
<organism evidence="1">
    <name type="scientific">Candidatus Nitrotoga fabula</name>
    <dbReference type="NCBI Taxonomy" id="2182327"/>
    <lineage>
        <taxon>Bacteria</taxon>
        <taxon>Pseudomonadati</taxon>
        <taxon>Pseudomonadota</taxon>
        <taxon>Betaproteobacteria</taxon>
        <taxon>Nitrosomonadales</taxon>
        <taxon>Gallionellaceae</taxon>
        <taxon>Candidatus Nitrotoga</taxon>
    </lineage>
</organism>
<gene>
    <name evidence="1" type="ORF">NITFAB_2032</name>
</gene>
<dbReference type="EMBL" id="LS423452">
    <property type="protein sequence ID" value="SPS06439.1"/>
    <property type="molecule type" value="Genomic_DNA"/>
</dbReference>
<proteinExistence type="predicted"/>